<evidence type="ECO:0000259" key="5">
    <source>
        <dbReference type="PROSITE" id="PS51782"/>
    </source>
</evidence>
<feature type="compositionally biased region" description="Low complexity" evidence="3">
    <location>
        <begin position="167"/>
        <end position="181"/>
    </location>
</feature>
<dbReference type="PROSITE" id="PS51782">
    <property type="entry name" value="LYSM"/>
    <property type="match status" value="1"/>
</dbReference>
<reference evidence="6 7" key="1">
    <citation type="submission" date="2018-03" db="EMBL/GenBank/DDBJ databases">
        <title>Chitinolytic properties of Streptosporangium nondiastaticum TBG75A20.</title>
        <authorList>
            <person name="Gayathri V."/>
            <person name="Shiburaj S."/>
        </authorList>
    </citation>
    <scope>NUCLEOTIDE SEQUENCE [LARGE SCALE GENOMIC DNA]</scope>
    <source>
        <strain evidence="6 7">TBG75A20</strain>
    </source>
</reference>
<dbReference type="PANTHER" id="PTHR34700">
    <property type="entry name" value="POTASSIUM BINDING PROTEIN KBP"/>
    <property type="match status" value="1"/>
</dbReference>
<feature type="compositionally biased region" description="Basic and acidic residues" evidence="3">
    <location>
        <begin position="307"/>
        <end position="319"/>
    </location>
</feature>
<dbReference type="AlphaFoldDB" id="A0A9X7JNU7"/>
<feature type="region of interest" description="Disordered" evidence="3">
    <location>
        <begin position="113"/>
        <end position="339"/>
    </location>
</feature>
<name>A0A9X7JNU7_9ACTN</name>
<dbReference type="Gene3D" id="1.10.530.10">
    <property type="match status" value="1"/>
</dbReference>
<dbReference type="Pfam" id="PF01476">
    <property type="entry name" value="LysM"/>
    <property type="match status" value="1"/>
</dbReference>
<evidence type="ECO:0000256" key="1">
    <source>
        <dbReference type="ARBA" id="ARBA00010830"/>
    </source>
</evidence>
<dbReference type="GO" id="GO:0016787">
    <property type="term" value="F:hydrolase activity"/>
    <property type="evidence" value="ECO:0007669"/>
    <property type="project" value="UniProtKB-KW"/>
</dbReference>
<feature type="domain" description="LysM" evidence="5">
    <location>
        <begin position="334"/>
        <end position="383"/>
    </location>
</feature>
<proteinExistence type="inferred from homology"/>
<dbReference type="CDD" id="cd00118">
    <property type="entry name" value="LysM"/>
    <property type="match status" value="1"/>
</dbReference>
<evidence type="ECO:0000313" key="7">
    <source>
        <dbReference type="Proteomes" id="UP000242427"/>
    </source>
</evidence>
<dbReference type="InterPro" id="IPR010618">
    <property type="entry name" value="RPF"/>
</dbReference>
<feature type="signal peptide" evidence="4">
    <location>
        <begin position="1"/>
        <end position="34"/>
    </location>
</feature>
<dbReference type="Gene3D" id="3.10.350.10">
    <property type="entry name" value="LysM domain"/>
    <property type="match status" value="1"/>
</dbReference>
<feature type="compositionally biased region" description="Polar residues" evidence="3">
    <location>
        <begin position="113"/>
        <end position="122"/>
    </location>
</feature>
<dbReference type="InterPro" id="IPR052196">
    <property type="entry name" value="Bact_Kbp"/>
</dbReference>
<gene>
    <name evidence="6" type="ORF">B7P34_19500</name>
</gene>
<dbReference type="SMART" id="SM00257">
    <property type="entry name" value="LysM"/>
    <property type="match status" value="1"/>
</dbReference>
<feature type="compositionally biased region" description="Polar residues" evidence="3">
    <location>
        <begin position="182"/>
        <end position="192"/>
    </location>
</feature>
<keyword evidence="7" id="KW-1185">Reference proteome</keyword>
<dbReference type="Proteomes" id="UP000242427">
    <property type="component" value="Unassembled WGS sequence"/>
</dbReference>
<comment type="similarity">
    <text evidence="1">Belongs to the transglycosylase family. Rpf subfamily.</text>
</comment>
<accession>A0A9X7JNU7</accession>
<keyword evidence="2" id="KW-0378">Hydrolase</keyword>
<dbReference type="SUPFAM" id="SSF54106">
    <property type="entry name" value="LysM domain"/>
    <property type="match status" value="1"/>
</dbReference>
<dbReference type="PANTHER" id="PTHR34700:SF4">
    <property type="entry name" value="PHAGE-LIKE ELEMENT PBSX PROTEIN XKDP"/>
    <property type="match status" value="1"/>
</dbReference>
<evidence type="ECO:0000256" key="3">
    <source>
        <dbReference type="SAM" id="MobiDB-lite"/>
    </source>
</evidence>
<evidence type="ECO:0000256" key="4">
    <source>
        <dbReference type="SAM" id="SignalP"/>
    </source>
</evidence>
<evidence type="ECO:0000313" key="6">
    <source>
        <dbReference type="EMBL" id="PSJ27057.1"/>
    </source>
</evidence>
<feature type="compositionally biased region" description="Low complexity" evidence="3">
    <location>
        <begin position="193"/>
        <end position="223"/>
    </location>
</feature>
<dbReference type="InterPro" id="IPR036779">
    <property type="entry name" value="LysM_dom_sf"/>
</dbReference>
<dbReference type="Pfam" id="PF06737">
    <property type="entry name" value="Transglycosylas"/>
    <property type="match status" value="1"/>
</dbReference>
<dbReference type="CDD" id="cd13925">
    <property type="entry name" value="RPF"/>
    <property type="match status" value="1"/>
</dbReference>
<sequence length="385" mass="38596">MRPGTGRHRRPRQIPAIVVAAGVTASGIAMPLLAATGATAADAGTWDRVAQCESGGLWSADTGNGTYGGLQLTQDLWERYGGREYAPRPDLASRAQQIAVADQILESRGHSTWSSCAASSGLTSGGAKADVNPGGTHAPASDSTPSRAPERTTSHSTPSEPDRSAGSEKPSASPSGSGKPSTEPSAQPSSGKPSPDQSSGTPSGTPSGKPSGSPSPDASSPKPGETKPGDGKDGDGKDGDGKQGDGKSGDAGEGRHRKPSSSPTESPTDDPTSIPTSPVTPSPGASDGSGSAAGQASDGVEAGTGKHRADPSRSDDTRSSRGGSGGRTGSPTATDYTVRPGDNLSVIAEQHAVNGGWQSLYHRNEKVVGTDPDLIRPGQKLEVGK</sequence>
<dbReference type="OrthoDB" id="1404170at2"/>
<evidence type="ECO:0000256" key="2">
    <source>
        <dbReference type="ARBA" id="ARBA00022801"/>
    </source>
</evidence>
<dbReference type="InterPro" id="IPR018392">
    <property type="entry name" value="LysM"/>
</dbReference>
<feature type="chain" id="PRO_5040762704" evidence="4">
    <location>
        <begin position="35"/>
        <end position="385"/>
    </location>
</feature>
<feature type="compositionally biased region" description="Low complexity" evidence="3">
    <location>
        <begin position="260"/>
        <end position="299"/>
    </location>
</feature>
<dbReference type="EMBL" id="PXWG01000052">
    <property type="protein sequence ID" value="PSJ27057.1"/>
    <property type="molecule type" value="Genomic_DNA"/>
</dbReference>
<protein>
    <submittedName>
        <fullName evidence="6">Transglycosylase</fullName>
    </submittedName>
</protein>
<feature type="compositionally biased region" description="Basic and acidic residues" evidence="3">
    <location>
        <begin position="224"/>
        <end position="254"/>
    </location>
</feature>
<dbReference type="InterPro" id="IPR023346">
    <property type="entry name" value="Lysozyme-like_dom_sf"/>
</dbReference>
<dbReference type="RefSeq" id="WP_106678146.1">
    <property type="nucleotide sequence ID" value="NZ_PXWG01000052.1"/>
</dbReference>
<keyword evidence="4" id="KW-0732">Signal</keyword>
<dbReference type="SUPFAM" id="SSF53955">
    <property type="entry name" value="Lysozyme-like"/>
    <property type="match status" value="1"/>
</dbReference>
<organism evidence="6 7">
    <name type="scientific">Streptosporangium nondiastaticum</name>
    <dbReference type="NCBI Taxonomy" id="35764"/>
    <lineage>
        <taxon>Bacteria</taxon>
        <taxon>Bacillati</taxon>
        <taxon>Actinomycetota</taxon>
        <taxon>Actinomycetes</taxon>
        <taxon>Streptosporangiales</taxon>
        <taxon>Streptosporangiaceae</taxon>
        <taxon>Streptosporangium</taxon>
    </lineage>
</organism>
<comment type="caution">
    <text evidence="6">The sequence shown here is derived from an EMBL/GenBank/DDBJ whole genome shotgun (WGS) entry which is preliminary data.</text>
</comment>